<evidence type="ECO:0000256" key="5">
    <source>
        <dbReference type="PROSITE-ProRule" id="PRU00284"/>
    </source>
</evidence>
<comment type="subcellular location">
    <subcellularLocation>
        <location evidence="1">Cell inner membrane</location>
        <topology evidence="1">Multi-pass membrane protein</topology>
    </subcellularLocation>
</comment>
<dbReference type="EMBL" id="RXMA01000001">
    <property type="protein sequence ID" value="RTR24252.1"/>
    <property type="molecule type" value="Genomic_DNA"/>
</dbReference>
<proteinExistence type="inferred from homology"/>
<dbReference type="PROSITE" id="PS50113">
    <property type="entry name" value="PAC"/>
    <property type="match status" value="1"/>
</dbReference>
<name>A0A3S0I0H2_9PROT</name>
<dbReference type="NCBIfam" id="TIGR00229">
    <property type="entry name" value="sensory_box"/>
    <property type="match status" value="1"/>
</dbReference>
<dbReference type="PRINTS" id="PR00260">
    <property type="entry name" value="CHEMTRNSDUCR"/>
</dbReference>
<dbReference type="PROSITE" id="PS50111">
    <property type="entry name" value="CHEMOTAXIS_TRANSDUC_2"/>
    <property type="match status" value="1"/>
</dbReference>
<dbReference type="InterPro" id="IPR004089">
    <property type="entry name" value="MCPsignal_dom"/>
</dbReference>
<evidence type="ECO:0000256" key="2">
    <source>
        <dbReference type="ARBA" id="ARBA00022519"/>
    </source>
</evidence>
<dbReference type="InterPro" id="IPR004090">
    <property type="entry name" value="Chemotax_Me-accpt_rcpt"/>
</dbReference>
<evidence type="ECO:0000259" key="8">
    <source>
        <dbReference type="PROSITE" id="PS50192"/>
    </source>
</evidence>
<dbReference type="Gene3D" id="3.30.450.20">
    <property type="entry name" value="PAS domain"/>
    <property type="match status" value="2"/>
</dbReference>
<organism evidence="9 10">
    <name type="scientific">Azospirillum griseum</name>
    <dbReference type="NCBI Taxonomy" id="2496639"/>
    <lineage>
        <taxon>Bacteria</taxon>
        <taxon>Pseudomonadati</taxon>
        <taxon>Pseudomonadota</taxon>
        <taxon>Alphaproteobacteria</taxon>
        <taxon>Rhodospirillales</taxon>
        <taxon>Azospirillaceae</taxon>
        <taxon>Azospirillum</taxon>
    </lineage>
</organism>
<dbReference type="AlphaFoldDB" id="A0A3S0I0H2"/>
<dbReference type="Pfam" id="PF08447">
    <property type="entry name" value="PAS_3"/>
    <property type="match status" value="1"/>
</dbReference>
<dbReference type="SUPFAM" id="SSF55785">
    <property type="entry name" value="PYP-like sensor domain (PAS domain)"/>
    <property type="match status" value="1"/>
</dbReference>
<keyword evidence="3 5" id="KW-0807">Transducer</keyword>
<dbReference type="InterPro" id="IPR000727">
    <property type="entry name" value="T_SNARE_dom"/>
</dbReference>
<dbReference type="SMART" id="SM00086">
    <property type="entry name" value="PAC"/>
    <property type="match status" value="1"/>
</dbReference>
<dbReference type="Gene3D" id="1.10.287.950">
    <property type="entry name" value="Methyl-accepting chemotaxis protein"/>
    <property type="match status" value="1"/>
</dbReference>
<dbReference type="GO" id="GO:0007165">
    <property type="term" value="P:signal transduction"/>
    <property type="evidence" value="ECO:0007669"/>
    <property type="project" value="UniProtKB-KW"/>
</dbReference>
<dbReference type="InterPro" id="IPR000014">
    <property type="entry name" value="PAS"/>
</dbReference>
<evidence type="ECO:0000256" key="1">
    <source>
        <dbReference type="ARBA" id="ARBA00004429"/>
    </source>
</evidence>
<dbReference type="InterPro" id="IPR035965">
    <property type="entry name" value="PAS-like_dom_sf"/>
</dbReference>
<dbReference type="InterPro" id="IPR000700">
    <property type="entry name" value="PAS-assoc_C"/>
</dbReference>
<dbReference type="GO" id="GO:0005886">
    <property type="term" value="C:plasma membrane"/>
    <property type="evidence" value="ECO:0007669"/>
    <property type="project" value="UniProtKB-SubCell"/>
</dbReference>
<evidence type="ECO:0000259" key="7">
    <source>
        <dbReference type="PROSITE" id="PS50113"/>
    </source>
</evidence>
<sequence length="492" mass="52823">MFGFLKNTTEDARNASALHALRTNVMIADKDLVITYVNPSVLALLQEAEADIKKELPRFSVAGLVGSNIDIFHKNPDHQRRMLAALTKPHSASIKVANHQFDLLVTPLMQGGQRLGYVVEWSNAKDRLKNFDYASQFQAVSRSQAVIEFTTDGTIVTANDNFLKAMGYRLDEVKGQRHSIFVEPSYRDSADYAKFWDMLRRGEYVAGQYKRIAKGGRVVWIEGAYNPIFDEHGKVTKVVKFATDISAQMELLANLKQLIDKNFGEIDDAIARTTEEANSASKAAEETSQNVQTVAASAEELAASVSEISQSMARARSATEQAFDRTVAVGTSTDKLTNAAQAMNGIVGLIQSIAGQINLLALNATIEAARAGEAGKGFAVVASEVKNLANQAAKATEQISTEIAGIQATSAEVAGALTAIRDAVNTVREHVAVTASAVEEQSAVTQSMSSNMQNASMAVSSVSASVTEITAAVHQAAHAVITTKEAAKVLVR</sequence>
<dbReference type="Pfam" id="PF13188">
    <property type="entry name" value="PAS_8"/>
    <property type="match status" value="1"/>
</dbReference>
<evidence type="ECO:0000313" key="9">
    <source>
        <dbReference type="EMBL" id="RTR24252.1"/>
    </source>
</evidence>
<feature type="domain" description="PAC" evidence="7">
    <location>
        <begin position="205"/>
        <end position="257"/>
    </location>
</feature>
<dbReference type="InterPro" id="IPR001610">
    <property type="entry name" value="PAC"/>
</dbReference>
<dbReference type="PROSITE" id="PS50192">
    <property type="entry name" value="T_SNARE"/>
    <property type="match status" value="1"/>
</dbReference>
<dbReference type="RefSeq" id="WP_126611023.1">
    <property type="nucleotide sequence ID" value="NZ_JBHUCY010000064.1"/>
</dbReference>
<dbReference type="PANTHER" id="PTHR32089">
    <property type="entry name" value="METHYL-ACCEPTING CHEMOTAXIS PROTEIN MCPB"/>
    <property type="match status" value="1"/>
</dbReference>
<dbReference type="InterPro" id="IPR013655">
    <property type="entry name" value="PAS_fold_3"/>
</dbReference>
<comment type="caution">
    <text evidence="9">The sequence shown here is derived from an EMBL/GenBank/DDBJ whole genome shotgun (WGS) entry which is preliminary data.</text>
</comment>
<dbReference type="Proteomes" id="UP000277007">
    <property type="component" value="Unassembled WGS sequence"/>
</dbReference>
<dbReference type="GO" id="GO:0004888">
    <property type="term" value="F:transmembrane signaling receptor activity"/>
    <property type="evidence" value="ECO:0007669"/>
    <property type="project" value="InterPro"/>
</dbReference>
<keyword evidence="10" id="KW-1185">Reference proteome</keyword>
<keyword evidence="2" id="KW-0472">Membrane</keyword>
<dbReference type="SUPFAM" id="SSF58104">
    <property type="entry name" value="Methyl-accepting chemotaxis protein (MCP) signaling domain"/>
    <property type="match status" value="1"/>
</dbReference>
<feature type="domain" description="Methyl-accepting transducer" evidence="6">
    <location>
        <begin position="255"/>
        <end position="477"/>
    </location>
</feature>
<gene>
    <name evidence="9" type="ORF">EJ903_00230</name>
</gene>
<dbReference type="SMART" id="SM00283">
    <property type="entry name" value="MA"/>
    <property type="match status" value="1"/>
</dbReference>
<dbReference type="OrthoDB" id="9765776at2"/>
<evidence type="ECO:0000256" key="3">
    <source>
        <dbReference type="ARBA" id="ARBA00023224"/>
    </source>
</evidence>
<evidence type="ECO:0000259" key="6">
    <source>
        <dbReference type="PROSITE" id="PS50111"/>
    </source>
</evidence>
<evidence type="ECO:0000256" key="4">
    <source>
        <dbReference type="ARBA" id="ARBA00029447"/>
    </source>
</evidence>
<keyword evidence="2" id="KW-1003">Cell membrane</keyword>
<feature type="domain" description="T-SNARE coiled-coil homology" evidence="8">
    <location>
        <begin position="407"/>
        <end position="469"/>
    </location>
</feature>
<dbReference type="SMART" id="SM00091">
    <property type="entry name" value="PAS"/>
    <property type="match status" value="2"/>
</dbReference>
<protein>
    <submittedName>
        <fullName evidence="9">PAS domain S-box protein</fullName>
    </submittedName>
</protein>
<reference evidence="9 10" key="1">
    <citation type="submission" date="2018-12" db="EMBL/GenBank/DDBJ databases">
        <authorList>
            <person name="Yang Y."/>
        </authorList>
    </citation>
    <scope>NUCLEOTIDE SEQUENCE [LARGE SCALE GENOMIC DNA]</scope>
    <source>
        <strain evidence="9 10">L-25-5w-1</strain>
    </source>
</reference>
<comment type="similarity">
    <text evidence="4">Belongs to the methyl-accepting chemotaxis (MCP) protein family.</text>
</comment>
<dbReference type="Pfam" id="PF00015">
    <property type="entry name" value="MCPsignal"/>
    <property type="match status" value="1"/>
</dbReference>
<evidence type="ECO:0000313" key="10">
    <source>
        <dbReference type="Proteomes" id="UP000277007"/>
    </source>
</evidence>
<dbReference type="CDD" id="cd00130">
    <property type="entry name" value="PAS"/>
    <property type="match status" value="1"/>
</dbReference>
<accession>A0A3S0I0H2</accession>
<dbReference type="GO" id="GO:0006935">
    <property type="term" value="P:chemotaxis"/>
    <property type="evidence" value="ECO:0007669"/>
    <property type="project" value="InterPro"/>
</dbReference>
<keyword evidence="2" id="KW-0997">Cell inner membrane</keyword>
<dbReference type="PANTHER" id="PTHR32089:SF112">
    <property type="entry name" value="LYSOZYME-LIKE PROTEIN-RELATED"/>
    <property type="match status" value="1"/>
</dbReference>